<dbReference type="OrthoDB" id="5113432at2"/>
<proteinExistence type="predicted"/>
<dbReference type="AlphaFoldDB" id="A0A4R4RJ55"/>
<sequence>MTSWRDAASAEAQHELDSLLTAVLPFARQQLDAHGEFFPYGMVVAHDREGRLVSAWDGDEPPAPSELLQLLYIGVQQQAGDLLAAAFVANVAADGADAIRVELEHREGTAISVLLPYVKARRSRGGIRYGELSAAPGERRIWPQL</sequence>
<organism evidence="1 2">
    <name type="scientific">Jiangella ureilytica</name>
    <dbReference type="NCBI Taxonomy" id="2530374"/>
    <lineage>
        <taxon>Bacteria</taxon>
        <taxon>Bacillati</taxon>
        <taxon>Actinomycetota</taxon>
        <taxon>Actinomycetes</taxon>
        <taxon>Jiangellales</taxon>
        <taxon>Jiangellaceae</taxon>
        <taxon>Jiangella</taxon>
    </lineage>
</organism>
<keyword evidence="2" id="KW-1185">Reference proteome</keyword>
<name>A0A4R4RJ55_9ACTN</name>
<gene>
    <name evidence="1" type="ORF">E1212_20725</name>
</gene>
<protein>
    <submittedName>
        <fullName evidence="1">Uncharacterized protein</fullName>
    </submittedName>
</protein>
<dbReference type="RefSeq" id="WP_131985955.1">
    <property type="nucleotide sequence ID" value="NZ_SMKL01000053.1"/>
</dbReference>
<evidence type="ECO:0000313" key="2">
    <source>
        <dbReference type="Proteomes" id="UP000295621"/>
    </source>
</evidence>
<reference evidence="1 2" key="1">
    <citation type="submission" date="2019-02" db="EMBL/GenBank/DDBJ databases">
        <title>Draft genome sequences of novel Actinobacteria.</title>
        <authorList>
            <person name="Sahin N."/>
            <person name="Ay H."/>
            <person name="Saygin H."/>
        </authorList>
    </citation>
    <scope>NUCLEOTIDE SEQUENCE [LARGE SCALE GENOMIC DNA]</scope>
    <source>
        <strain evidence="1 2">KC603</strain>
    </source>
</reference>
<accession>A0A4R4RJ55</accession>
<dbReference type="Proteomes" id="UP000295621">
    <property type="component" value="Unassembled WGS sequence"/>
</dbReference>
<evidence type="ECO:0000313" key="1">
    <source>
        <dbReference type="EMBL" id="TDC48622.1"/>
    </source>
</evidence>
<dbReference type="EMBL" id="SMKL01000053">
    <property type="protein sequence ID" value="TDC48622.1"/>
    <property type="molecule type" value="Genomic_DNA"/>
</dbReference>
<comment type="caution">
    <text evidence="1">The sequence shown here is derived from an EMBL/GenBank/DDBJ whole genome shotgun (WGS) entry which is preliminary data.</text>
</comment>